<dbReference type="RefSeq" id="WP_048164809.1">
    <property type="nucleotide sequence ID" value="NZ_CP006019.1"/>
</dbReference>
<proteinExistence type="predicted"/>
<dbReference type="Proteomes" id="UP000027981">
    <property type="component" value="Chromosome"/>
</dbReference>
<dbReference type="GeneID" id="24841936"/>
<dbReference type="EMBL" id="CP006019">
    <property type="protein sequence ID" value="AIF69226.1"/>
    <property type="molecule type" value="Genomic_DNA"/>
</dbReference>
<evidence type="ECO:0000313" key="2">
    <source>
        <dbReference type="Proteomes" id="UP000027981"/>
    </source>
</evidence>
<protein>
    <submittedName>
        <fullName evidence="1">Uncharacterized protein</fullName>
    </submittedName>
</protein>
<reference evidence="2" key="1">
    <citation type="submission" date="2013-06" db="EMBL/GenBank/DDBJ databases">
        <title>Complete Genome Sequence of Hyperthermophilic Palaeococcus pacificus DY20341T, Isolated from a Deep-Sea Hydrothermal Sediments.</title>
        <authorList>
            <person name="Zeng X."/>
            <person name="Shao Z."/>
        </authorList>
    </citation>
    <scope>NUCLEOTIDE SEQUENCE [LARGE SCALE GENOMIC DNA]</scope>
    <source>
        <strain evidence="2">DY20341</strain>
    </source>
</reference>
<dbReference type="eggNOG" id="arCOG05879">
    <property type="taxonomic scope" value="Archaea"/>
</dbReference>
<keyword evidence="2" id="KW-1185">Reference proteome</keyword>
<accession>A0A075LSZ5</accession>
<evidence type="ECO:0000313" key="1">
    <source>
        <dbReference type="EMBL" id="AIF69226.1"/>
    </source>
</evidence>
<dbReference type="STRING" id="1343739.PAP_04045"/>
<reference evidence="1 2" key="2">
    <citation type="journal article" date="2015" name="Genome Announc.">
        <title>Complete Genome Sequence of Hyperthermophilic Piezophilic Archaeon Palaeococcus pacificus DY20341T, Isolated from Deep-Sea Hydrothermal Sediments.</title>
        <authorList>
            <person name="Zeng X."/>
            <person name="Jebbar M."/>
            <person name="Shao Z."/>
        </authorList>
    </citation>
    <scope>NUCLEOTIDE SEQUENCE [LARGE SCALE GENOMIC DNA]</scope>
    <source>
        <strain evidence="1 2">DY20341</strain>
    </source>
</reference>
<dbReference type="AlphaFoldDB" id="A0A075LSZ5"/>
<name>A0A075LSZ5_9EURY</name>
<dbReference type="OrthoDB" id="84757at2157"/>
<gene>
    <name evidence="1" type="ORF">PAP_04045</name>
</gene>
<sequence length="69" mass="8072">MTTIVKKDVKKFMRGLRRYYDDVWRLPKSQYLKEPDFVVIDPKTGKKVKVSFVSLDDGEVVSVVYDDIS</sequence>
<dbReference type="HOGENOM" id="CLU_2766304_0_0_2"/>
<organism evidence="1 2">
    <name type="scientific">Palaeococcus pacificus DY20341</name>
    <dbReference type="NCBI Taxonomy" id="1343739"/>
    <lineage>
        <taxon>Archaea</taxon>
        <taxon>Methanobacteriati</taxon>
        <taxon>Methanobacteriota</taxon>
        <taxon>Thermococci</taxon>
        <taxon>Thermococcales</taxon>
        <taxon>Thermococcaceae</taxon>
        <taxon>Palaeococcus</taxon>
    </lineage>
</organism>
<dbReference type="KEGG" id="ppac:PAP_04045"/>